<dbReference type="STRING" id="1915.SLINC_0062"/>
<dbReference type="EMBL" id="CP016438">
    <property type="protein sequence ID" value="ANS62286.1"/>
    <property type="molecule type" value="Genomic_DNA"/>
</dbReference>
<accession>A0A1B1M124</accession>
<reference evidence="1 2" key="1">
    <citation type="submission" date="2016-07" db="EMBL/GenBank/DDBJ databases">
        <title>Enhancement of antibiotic productionsby engineered nitrateutilization in actinobacteria.</title>
        <authorList>
            <person name="Meng S.C."/>
        </authorList>
    </citation>
    <scope>NUCLEOTIDE SEQUENCE [LARGE SCALE GENOMIC DNA]</scope>
    <source>
        <strain evidence="1 2">NRRL 2936</strain>
    </source>
</reference>
<gene>
    <name evidence="1" type="ORF">SLINC_0062</name>
</gene>
<evidence type="ECO:0000313" key="2">
    <source>
        <dbReference type="Proteomes" id="UP000092598"/>
    </source>
</evidence>
<name>A0A1B1M124_STRLN</name>
<evidence type="ECO:0000313" key="1">
    <source>
        <dbReference type="EMBL" id="ANS62286.1"/>
    </source>
</evidence>
<proteinExistence type="predicted"/>
<dbReference type="AlphaFoldDB" id="A0A1B1M124"/>
<dbReference type="RefSeq" id="WP_225988186.1">
    <property type="nucleotide sequence ID" value="NZ_CP016438.1"/>
</dbReference>
<dbReference type="Proteomes" id="UP000092598">
    <property type="component" value="Chromosome"/>
</dbReference>
<protein>
    <submittedName>
        <fullName evidence="1">Uncharacterized protein</fullName>
    </submittedName>
</protein>
<sequence length="182" mass="20046">MPGYVSEWLWYLLTAELPPETDRTVEILLVPSTTVTDSGVDGFIIHRLTGTPAQFEYRMWETKKYTGADDDVDPTIRGAWQQLHTNGADYLAAIAWGDKHLAPDSRGFISTLVPRWLNADPSSNGGVSVAINESAAPDKAFHTSHDHLPTHTHPGALNGLIVAVDDFEAFATTVREYVWTAL</sequence>
<keyword evidence="2" id="KW-1185">Reference proteome</keyword>
<dbReference type="KEGG" id="sls:SLINC_0062"/>
<organism evidence="1 2">
    <name type="scientific">Streptomyces lincolnensis</name>
    <dbReference type="NCBI Taxonomy" id="1915"/>
    <lineage>
        <taxon>Bacteria</taxon>
        <taxon>Bacillati</taxon>
        <taxon>Actinomycetota</taxon>
        <taxon>Actinomycetes</taxon>
        <taxon>Kitasatosporales</taxon>
        <taxon>Streptomycetaceae</taxon>
        <taxon>Streptomyces</taxon>
    </lineage>
</organism>